<evidence type="ECO:0000256" key="2">
    <source>
        <dbReference type="ARBA" id="ARBA00006906"/>
    </source>
</evidence>
<evidence type="ECO:0000256" key="4">
    <source>
        <dbReference type="ARBA" id="ARBA00023239"/>
    </source>
</evidence>
<dbReference type="PANTHER" id="PTHR30246">
    <property type="entry name" value="2-KETO-3-DEOXY-6-PHOSPHOGLUCONATE ALDOLASE"/>
    <property type="match status" value="1"/>
</dbReference>
<sequence>MNHQTFSWEKYKQTPIIGILRGESINNLERMMQAYEKAGFSSIEITMNTDGVEEQIRFLSEKFPKLNVGAGTVCSLQDVSKAVDAGAQFIVTPIINKEVIVKCKELNLPIFAGAFTPSEIYAAWELGVDAVKLFPNMLGLQYIKEIMAPLDTIKLVPTGGVHQGNIKEYFDLGVYGVGMGSALFPKELRVEGQEEALYHHLLDLKKQISNVSI</sequence>
<keyword evidence="5" id="KW-0119">Carbohydrate metabolism</keyword>
<keyword evidence="4" id="KW-0456">Lyase</keyword>
<dbReference type="CDD" id="cd00452">
    <property type="entry name" value="KDPG_aldolase"/>
    <property type="match status" value="1"/>
</dbReference>
<organism evidence="6 7">
    <name type="scientific">Flammeovirga yaeyamensis</name>
    <dbReference type="NCBI Taxonomy" id="367791"/>
    <lineage>
        <taxon>Bacteria</taxon>
        <taxon>Pseudomonadati</taxon>
        <taxon>Bacteroidota</taxon>
        <taxon>Cytophagia</taxon>
        <taxon>Cytophagales</taxon>
        <taxon>Flammeovirgaceae</taxon>
        <taxon>Flammeovirga</taxon>
    </lineage>
</organism>
<comment type="subunit">
    <text evidence="3">Homotrimer.</text>
</comment>
<comment type="similarity">
    <text evidence="2">Belongs to the KHG/KDPG aldolase family.</text>
</comment>
<dbReference type="NCBIfam" id="TIGR01182">
    <property type="entry name" value="eda"/>
    <property type="match status" value="1"/>
</dbReference>
<evidence type="ECO:0000256" key="1">
    <source>
        <dbReference type="ARBA" id="ARBA00004761"/>
    </source>
</evidence>
<dbReference type="Proteomes" id="UP000678679">
    <property type="component" value="Chromosome 2"/>
</dbReference>
<protein>
    <submittedName>
        <fullName evidence="6">Bifunctional 4-hydroxy-2-oxoglutarate aldolase/2-dehydro-3-deoxy-phosphogluconate aldolase</fullName>
    </submittedName>
</protein>
<dbReference type="SUPFAM" id="SSF51569">
    <property type="entry name" value="Aldolase"/>
    <property type="match status" value="1"/>
</dbReference>
<gene>
    <name evidence="6" type="ORF">KMW28_21360</name>
</gene>
<dbReference type="InterPro" id="IPR013785">
    <property type="entry name" value="Aldolase_TIM"/>
</dbReference>
<dbReference type="RefSeq" id="WP_169662337.1">
    <property type="nucleotide sequence ID" value="NZ_CP076133.1"/>
</dbReference>
<evidence type="ECO:0000256" key="3">
    <source>
        <dbReference type="ARBA" id="ARBA00011233"/>
    </source>
</evidence>
<dbReference type="InterPro" id="IPR000887">
    <property type="entry name" value="Aldlse_KDPG_KHG"/>
</dbReference>
<keyword evidence="7" id="KW-1185">Reference proteome</keyword>
<dbReference type="EMBL" id="CP076133">
    <property type="protein sequence ID" value="QWG04973.1"/>
    <property type="molecule type" value="Genomic_DNA"/>
</dbReference>
<dbReference type="Pfam" id="PF01081">
    <property type="entry name" value="Aldolase"/>
    <property type="match status" value="1"/>
</dbReference>
<dbReference type="AlphaFoldDB" id="A0AAX1NFJ1"/>
<proteinExistence type="inferred from homology"/>
<reference evidence="6 7" key="1">
    <citation type="submission" date="2021-05" db="EMBL/GenBank/DDBJ databases">
        <title>Comparative genomic studies on the polysaccharide-degrading batcterial strains of the Flammeovirga genus.</title>
        <authorList>
            <person name="Zewei F."/>
            <person name="Zheng Z."/>
            <person name="Yu L."/>
            <person name="Ruyue G."/>
            <person name="Yanhong M."/>
            <person name="Yuanyuan C."/>
            <person name="Jingyan G."/>
            <person name="Wenjun H."/>
        </authorList>
    </citation>
    <scope>NUCLEOTIDE SEQUENCE [LARGE SCALE GENOMIC DNA]</scope>
    <source>
        <strain evidence="6 7">NBRC:100898</strain>
    </source>
</reference>
<accession>A0AAX1NFJ1</accession>
<dbReference type="Gene3D" id="3.20.20.70">
    <property type="entry name" value="Aldolase class I"/>
    <property type="match status" value="1"/>
</dbReference>
<evidence type="ECO:0000256" key="5">
    <source>
        <dbReference type="ARBA" id="ARBA00023277"/>
    </source>
</evidence>
<name>A0AAX1NFJ1_9BACT</name>
<evidence type="ECO:0000313" key="7">
    <source>
        <dbReference type="Proteomes" id="UP000678679"/>
    </source>
</evidence>
<dbReference type="PANTHER" id="PTHR30246:SF1">
    <property type="entry name" value="2-DEHYDRO-3-DEOXY-6-PHOSPHOGALACTONATE ALDOLASE-RELATED"/>
    <property type="match status" value="1"/>
</dbReference>
<dbReference type="GO" id="GO:0016829">
    <property type="term" value="F:lyase activity"/>
    <property type="evidence" value="ECO:0007669"/>
    <property type="project" value="UniProtKB-KW"/>
</dbReference>
<evidence type="ECO:0000313" key="6">
    <source>
        <dbReference type="EMBL" id="QWG04973.1"/>
    </source>
</evidence>
<dbReference type="KEGG" id="fya:KMW28_21360"/>
<comment type="pathway">
    <text evidence="1">Carbohydrate acid metabolism.</text>
</comment>